<sequence>MPVQDEMEYLPQGLASHPMRVFQPPKRPAGPAVVLRRPDKHGWARAGFALAGADGGGIGVSNGNSS</sequence>
<name>A0A0N4W0M9_HAEPC</name>
<keyword evidence="2" id="KW-1185">Reference proteome</keyword>
<dbReference type="WBParaSite" id="HPLM_0000312601-mRNA-1">
    <property type="protein sequence ID" value="HPLM_0000312601-mRNA-1"/>
    <property type="gene ID" value="HPLM_0000312601"/>
</dbReference>
<accession>A0A0N4W0M9</accession>
<evidence type="ECO:0000313" key="2">
    <source>
        <dbReference type="Proteomes" id="UP000268014"/>
    </source>
</evidence>
<evidence type="ECO:0000313" key="1">
    <source>
        <dbReference type="EMBL" id="VDO20166.1"/>
    </source>
</evidence>
<reference evidence="3" key="1">
    <citation type="submission" date="2017-02" db="UniProtKB">
        <authorList>
            <consortium name="WormBaseParasite"/>
        </authorList>
    </citation>
    <scope>IDENTIFICATION</scope>
</reference>
<dbReference type="EMBL" id="UZAF01016098">
    <property type="protein sequence ID" value="VDO20166.1"/>
    <property type="molecule type" value="Genomic_DNA"/>
</dbReference>
<reference evidence="1 2" key="2">
    <citation type="submission" date="2018-11" db="EMBL/GenBank/DDBJ databases">
        <authorList>
            <consortium name="Pathogen Informatics"/>
        </authorList>
    </citation>
    <scope>NUCLEOTIDE SEQUENCE [LARGE SCALE GENOMIC DNA]</scope>
    <source>
        <strain evidence="1 2">MHpl1</strain>
    </source>
</reference>
<dbReference type="AlphaFoldDB" id="A0A0N4W0M9"/>
<gene>
    <name evidence="1" type="ORF">HPLM_LOCUS3118</name>
</gene>
<proteinExistence type="predicted"/>
<evidence type="ECO:0000313" key="3">
    <source>
        <dbReference type="WBParaSite" id="HPLM_0000312601-mRNA-1"/>
    </source>
</evidence>
<protein>
    <submittedName>
        <fullName evidence="1 3">Uncharacterized protein</fullName>
    </submittedName>
</protein>
<organism evidence="3">
    <name type="scientific">Haemonchus placei</name>
    <name type="common">Barber's pole worm</name>
    <dbReference type="NCBI Taxonomy" id="6290"/>
    <lineage>
        <taxon>Eukaryota</taxon>
        <taxon>Metazoa</taxon>
        <taxon>Ecdysozoa</taxon>
        <taxon>Nematoda</taxon>
        <taxon>Chromadorea</taxon>
        <taxon>Rhabditida</taxon>
        <taxon>Rhabditina</taxon>
        <taxon>Rhabditomorpha</taxon>
        <taxon>Strongyloidea</taxon>
        <taxon>Trichostrongylidae</taxon>
        <taxon>Haemonchus</taxon>
    </lineage>
</organism>
<dbReference type="Proteomes" id="UP000268014">
    <property type="component" value="Unassembled WGS sequence"/>
</dbReference>